<gene>
    <name evidence="2" type="ORF">HCI99_13100</name>
</gene>
<dbReference type="Proteomes" id="UP000533953">
    <property type="component" value="Unassembled WGS sequence"/>
</dbReference>
<reference evidence="2 3" key="1">
    <citation type="submission" date="2020-03" db="EMBL/GenBank/DDBJ databases">
        <title>Soil Listeria distribution.</title>
        <authorList>
            <person name="Liao J."/>
            <person name="Wiedmann M."/>
        </authorList>
    </citation>
    <scope>NUCLEOTIDE SEQUENCE [LARGE SCALE GENOMIC DNA]</scope>
    <source>
        <strain evidence="2 3">FSL L7-1547</strain>
    </source>
</reference>
<dbReference type="RefSeq" id="WP_185417982.1">
    <property type="nucleotide sequence ID" value="NZ_JAASTX010000018.1"/>
</dbReference>
<feature type="compositionally biased region" description="Polar residues" evidence="1">
    <location>
        <begin position="72"/>
        <end position="98"/>
    </location>
</feature>
<organism evidence="2 3">
    <name type="scientific">Listeria booriae</name>
    <dbReference type="NCBI Taxonomy" id="1552123"/>
    <lineage>
        <taxon>Bacteria</taxon>
        <taxon>Bacillati</taxon>
        <taxon>Bacillota</taxon>
        <taxon>Bacilli</taxon>
        <taxon>Bacillales</taxon>
        <taxon>Listeriaceae</taxon>
        <taxon>Listeria</taxon>
    </lineage>
</organism>
<comment type="caution">
    <text evidence="2">The sequence shown here is derived from an EMBL/GenBank/DDBJ whole genome shotgun (WGS) entry which is preliminary data.</text>
</comment>
<evidence type="ECO:0000256" key="1">
    <source>
        <dbReference type="SAM" id="MobiDB-lite"/>
    </source>
</evidence>
<evidence type="ECO:0000313" key="2">
    <source>
        <dbReference type="EMBL" id="MBC1492755.1"/>
    </source>
</evidence>
<sequence length="229" mass="25754">MADIKDLNIFGNRNKGLAQIKKAAQQKKASDKENEVNLPDTEAVETEIKTQENEAPSPTPSPESVEREETSKATNESTDISSNTPQTVQSENQPVNSEESPKVVQVKRKNKKGAGAPVRNFDRVHVASQPVKLSAILNSTSRILSEKYLAQHTRDEILRIALDYYIKVNFTKEDKRDLINDITKELALYREKNPTLPQTDEHGNIIQSTEEIEAKTMNDLRTSWGLLNN</sequence>
<feature type="region of interest" description="Disordered" evidence="1">
    <location>
        <begin position="21"/>
        <end position="118"/>
    </location>
</feature>
<proteinExistence type="predicted"/>
<accession>A0A7X1CCT1</accession>
<evidence type="ECO:0000313" key="3">
    <source>
        <dbReference type="Proteomes" id="UP000533953"/>
    </source>
</evidence>
<dbReference type="EMBL" id="JAASTX010000018">
    <property type="protein sequence ID" value="MBC1492755.1"/>
    <property type="molecule type" value="Genomic_DNA"/>
</dbReference>
<protein>
    <submittedName>
        <fullName evidence="2">Uncharacterized protein</fullName>
    </submittedName>
</protein>
<dbReference type="AlphaFoldDB" id="A0A7X1CCT1"/>
<name>A0A7X1CCT1_9LIST</name>